<dbReference type="AlphaFoldDB" id="A0A372P0H2"/>
<proteinExistence type="predicted"/>
<accession>A0A372P0H2</accession>
<keyword evidence="3" id="KW-1185">Reference proteome</keyword>
<dbReference type="EMBL" id="QWDC01000001">
    <property type="protein sequence ID" value="RFZ95227.1"/>
    <property type="molecule type" value="Genomic_DNA"/>
</dbReference>
<organism evidence="2 3">
    <name type="scientific">Mucilaginibacter conchicola</name>
    <dbReference type="NCBI Taxonomy" id="2303333"/>
    <lineage>
        <taxon>Bacteria</taxon>
        <taxon>Pseudomonadati</taxon>
        <taxon>Bacteroidota</taxon>
        <taxon>Sphingobacteriia</taxon>
        <taxon>Sphingobacteriales</taxon>
        <taxon>Sphingobacteriaceae</taxon>
        <taxon>Mucilaginibacter</taxon>
    </lineage>
</organism>
<keyword evidence="1" id="KW-0732">Signal</keyword>
<evidence type="ECO:0000313" key="3">
    <source>
        <dbReference type="Proteomes" id="UP000264217"/>
    </source>
</evidence>
<protein>
    <submittedName>
        <fullName evidence="2">Uncharacterized protein</fullName>
    </submittedName>
</protein>
<sequence length="169" mass="19387">MNKVIGAIIFAAICFTLKASAQSFDVPKGYHFDKQTDYHKYEPDIIKAADWLQKTHWGTEPQKTDAVTQFVLKWAQGVPYIVIELKQAVMDVSDANPQLGFIYMAQYCKYAIQHPKNFDTNRASIDALRAVIAKYQAEPTHKHDTQVERLVDIDKANELETWVKTDFSF</sequence>
<gene>
    <name evidence="2" type="ORF">D0C36_06790</name>
</gene>
<dbReference type="RefSeq" id="WP_117390789.1">
    <property type="nucleotide sequence ID" value="NZ_QWDC01000001.1"/>
</dbReference>
<name>A0A372P0H2_9SPHI</name>
<evidence type="ECO:0000313" key="2">
    <source>
        <dbReference type="EMBL" id="RFZ95227.1"/>
    </source>
</evidence>
<feature type="signal peptide" evidence="1">
    <location>
        <begin position="1"/>
        <end position="21"/>
    </location>
</feature>
<feature type="chain" id="PRO_5016804858" evidence="1">
    <location>
        <begin position="22"/>
        <end position="169"/>
    </location>
</feature>
<comment type="caution">
    <text evidence="2">The sequence shown here is derived from an EMBL/GenBank/DDBJ whole genome shotgun (WGS) entry which is preliminary data.</text>
</comment>
<dbReference type="OrthoDB" id="793442at2"/>
<dbReference type="Proteomes" id="UP000264217">
    <property type="component" value="Unassembled WGS sequence"/>
</dbReference>
<reference evidence="2 3" key="1">
    <citation type="submission" date="2018-08" db="EMBL/GenBank/DDBJ databases">
        <title>Mucilaginibacter sp. MYSH2.</title>
        <authorList>
            <person name="Seo T."/>
        </authorList>
    </citation>
    <scope>NUCLEOTIDE SEQUENCE [LARGE SCALE GENOMIC DNA]</scope>
    <source>
        <strain evidence="2 3">MYSH2</strain>
    </source>
</reference>
<evidence type="ECO:0000256" key="1">
    <source>
        <dbReference type="SAM" id="SignalP"/>
    </source>
</evidence>